<dbReference type="NCBIfam" id="TIGR02241">
    <property type="entry name" value="conserved hypothetical phage tail region protein"/>
    <property type="match status" value="1"/>
</dbReference>
<dbReference type="Proteomes" id="UP000242415">
    <property type="component" value="Unassembled WGS sequence"/>
</dbReference>
<protein>
    <submittedName>
        <fullName evidence="1">Conserved hypothetical phage tail region protein</fullName>
    </submittedName>
</protein>
<dbReference type="PANTHER" id="PTHR38009:SF1">
    <property type="entry name" value="CONSERVED HYPOTHETICAL PHAGE TAIL PROTEIN"/>
    <property type="match status" value="1"/>
</dbReference>
<dbReference type="PROSITE" id="PS51257">
    <property type="entry name" value="PROKAR_LIPOPROTEIN"/>
    <property type="match status" value="1"/>
</dbReference>
<reference evidence="2" key="1">
    <citation type="submission" date="2016-10" db="EMBL/GenBank/DDBJ databases">
        <authorList>
            <person name="Varghese N."/>
            <person name="Submissions S."/>
        </authorList>
    </citation>
    <scope>NUCLEOTIDE SEQUENCE [LARGE SCALE GENOMIC DNA]</scope>
    <source>
        <strain evidence="2">DSM 45245</strain>
    </source>
</reference>
<evidence type="ECO:0000313" key="1">
    <source>
        <dbReference type="EMBL" id="SDZ14668.1"/>
    </source>
</evidence>
<dbReference type="STRING" id="405436.SAMN05444365_10616"/>
<dbReference type="PANTHER" id="PTHR38009">
    <property type="entry name" value="CONSERVED HYPOTHETICAL PHAGE TAIL PROTEIN"/>
    <property type="match status" value="1"/>
</dbReference>
<dbReference type="OrthoDB" id="9790161at2"/>
<keyword evidence="2" id="KW-1185">Reference proteome</keyword>
<dbReference type="GO" id="GO:0005198">
    <property type="term" value="F:structural molecule activity"/>
    <property type="evidence" value="ECO:0007669"/>
    <property type="project" value="InterPro"/>
</dbReference>
<dbReference type="Pfam" id="PF06841">
    <property type="entry name" value="Phage_T4_gp19"/>
    <property type="match status" value="1"/>
</dbReference>
<name>A0A1H3QNS5_9ACTN</name>
<sequence>MPRFEESDRRDPFRNFNFRIVMGGVVVAACRKMSALEVTVNSTKFRAGNSPSTVDEMLPGRTEYQPVTFEGGVTNDRTFEAWANQLVQLTERPTAALEPNFRREVEIHVYDIDNTTLVRKYVLHRAWVSKYTAMSELAGDGQDTIMETLELTHEGFERRDID</sequence>
<gene>
    <name evidence="1" type="ORF">SAMN05444365_10616</name>
</gene>
<dbReference type="InterPro" id="IPR011747">
    <property type="entry name" value="CHP02241"/>
</dbReference>
<evidence type="ECO:0000313" key="2">
    <source>
        <dbReference type="Proteomes" id="UP000242415"/>
    </source>
</evidence>
<dbReference type="AlphaFoldDB" id="A0A1H3QNS5"/>
<dbReference type="RefSeq" id="WP_091558298.1">
    <property type="nucleotide sequence ID" value="NZ_FNPH01000006.1"/>
</dbReference>
<accession>A0A1H3QNS5</accession>
<organism evidence="1 2">
    <name type="scientific">Micromonospora pattaloongensis</name>
    <dbReference type="NCBI Taxonomy" id="405436"/>
    <lineage>
        <taxon>Bacteria</taxon>
        <taxon>Bacillati</taxon>
        <taxon>Actinomycetota</taxon>
        <taxon>Actinomycetes</taxon>
        <taxon>Micromonosporales</taxon>
        <taxon>Micromonosporaceae</taxon>
        <taxon>Micromonospora</taxon>
    </lineage>
</organism>
<dbReference type="EMBL" id="FNPH01000006">
    <property type="protein sequence ID" value="SDZ14668.1"/>
    <property type="molecule type" value="Genomic_DNA"/>
</dbReference>
<proteinExistence type="predicted"/>
<dbReference type="InterPro" id="IPR010667">
    <property type="entry name" value="Phage_T4_Gp19"/>
</dbReference>